<keyword evidence="1" id="KW-0812">Transmembrane</keyword>
<dbReference type="EMBL" id="MWPH01000003">
    <property type="protein sequence ID" value="OVE83479.1"/>
    <property type="molecule type" value="Genomic_DNA"/>
</dbReference>
<feature type="transmembrane region" description="Helical" evidence="1">
    <location>
        <begin position="115"/>
        <end position="136"/>
    </location>
</feature>
<evidence type="ECO:0000256" key="1">
    <source>
        <dbReference type="SAM" id="Phobius"/>
    </source>
</evidence>
<feature type="transmembrane region" description="Helical" evidence="1">
    <location>
        <begin position="88"/>
        <end position="109"/>
    </location>
</feature>
<dbReference type="Proteomes" id="UP000196084">
    <property type="component" value="Unassembled WGS sequence"/>
</dbReference>
<evidence type="ECO:0000313" key="3">
    <source>
        <dbReference type="Proteomes" id="UP000196084"/>
    </source>
</evidence>
<gene>
    <name evidence="2" type="ORF">B2G88_13625</name>
</gene>
<dbReference type="AlphaFoldDB" id="A0A202E5G9"/>
<feature type="transmembrane region" description="Helical" evidence="1">
    <location>
        <begin position="12"/>
        <end position="33"/>
    </location>
</feature>
<keyword evidence="1" id="KW-1133">Transmembrane helix</keyword>
<organism evidence="2 3">
    <name type="scientific">Natronolimnobius baerhuensis</name>
    <dbReference type="NCBI Taxonomy" id="253108"/>
    <lineage>
        <taxon>Archaea</taxon>
        <taxon>Methanobacteriati</taxon>
        <taxon>Methanobacteriota</taxon>
        <taxon>Stenosarchaea group</taxon>
        <taxon>Halobacteria</taxon>
        <taxon>Halobacteriales</taxon>
        <taxon>Natrialbaceae</taxon>
        <taxon>Natronolimnobius</taxon>
    </lineage>
</organism>
<keyword evidence="3" id="KW-1185">Reference proteome</keyword>
<dbReference type="OrthoDB" id="206257at2157"/>
<comment type="caution">
    <text evidence="2">The sequence shown here is derived from an EMBL/GenBank/DDBJ whole genome shotgun (WGS) entry which is preliminary data.</text>
</comment>
<keyword evidence="1" id="KW-0472">Membrane</keyword>
<evidence type="ECO:0000313" key="2">
    <source>
        <dbReference type="EMBL" id="OVE83479.1"/>
    </source>
</evidence>
<reference evidence="2 3" key="1">
    <citation type="submission" date="2017-02" db="EMBL/GenBank/DDBJ databases">
        <title>Natronthermophilus aegyptiacus gen. nov.,sp. nov., an aerobic, extremely halophilic alkalithermophilic archaeon isolated from the athalassohaline Wadi An Natrun, Egypt.</title>
        <authorList>
            <person name="Zhao B."/>
        </authorList>
    </citation>
    <scope>NUCLEOTIDE SEQUENCE [LARGE SCALE GENOMIC DNA]</scope>
    <source>
        <strain evidence="2 3">CGMCC 1.3597</strain>
    </source>
</reference>
<proteinExistence type="predicted"/>
<feature type="transmembrane region" description="Helical" evidence="1">
    <location>
        <begin position="39"/>
        <end position="58"/>
    </location>
</feature>
<protein>
    <submittedName>
        <fullName evidence="2">Uncharacterized protein</fullName>
    </submittedName>
</protein>
<accession>A0A202E5G9</accession>
<dbReference type="RefSeq" id="WP_087715064.1">
    <property type="nucleotide sequence ID" value="NZ_MWPH01000003.1"/>
</dbReference>
<sequence>MSETLEYADRTFELIGYGFAVPAFAIFAALGVYVLESVVYGTIMGVFAGGGTVLYAPWRLRLSAVQKESDETVPFAAAVRRAGGNAQLAMLGQGLYLGAFAMFTIAFVFAGPNLLVGLAVAVPIAVFAPYVGSTLIERTSHE</sequence>
<name>A0A202E5G9_9EURY</name>